<keyword evidence="11" id="KW-1185">Reference proteome</keyword>
<organism evidence="10 11">
    <name type="scientific">Durusdinium trenchii</name>
    <dbReference type="NCBI Taxonomy" id="1381693"/>
    <lineage>
        <taxon>Eukaryota</taxon>
        <taxon>Sar</taxon>
        <taxon>Alveolata</taxon>
        <taxon>Dinophyceae</taxon>
        <taxon>Suessiales</taxon>
        <taxon>Symbiodiniaceae</taxon>
        <taxon>Durusdinium</taxon>
    </lineage>
</organism>
<sequence length="2072" mass="231728">MLESLAKEALIISVGDTAQGKTDKFDLMAMSFEKTHSELLRGAGGSALAAEVPVPRTTDACILSTMAKVKTDYEALKSILIQMYGSKDFLNSHLGFIAAEAASPVLVDAFLAFKRGWDEFRPSDALRMRDLQIAYIYANPNAVGSKDNLDHAQGDEYYHLAHQRYHPTYRAILYERNYYDIFIFDLQGNLIYSVYKELDYATNFLAHGSGEWKDSGLGEAFRAAVRNPDIINIIDWKPYGPSSGALASFLSTGIKQDGQLIGVFCTQMPPESKPVEVREMQPFLQTAISVIDSAVASYAAGYGTCNIVLDARSWEIMMEETNQLRWRFFKTSTEFALLTHGFSQSWLNASAMGLEEHKNYLVIEASESGLADALWNFKQAWDAFRETDAERLLSLQIAYILLNPFPTGEKDKLNRADGIEEYHAVHAQYHPTYRAILYDHNYYDIFFFDMGGNLIYSVYKELDYATNFLADGPGEWKDSGLGEAFRAAVANPDGINVVDWKPYGPSNGALASFLSTGVRRAGQVIGVFCTQLPPEFTPRNSSSRLQETVEELQNALEDFKFGERKKSLNPPATQEISDELFQLSDTYESIRGDLLGAPSMESLNRILGRSDDFDRYASRLSDAVQERAYQQEPSLQGAKMRLAAENLAIMQKIQRNLVLIYVGGFDSLRVRLITSMTRFEHNQALLREGNLNRRLAMNDIQQTGSFEGLQLLDAVDTAWTALKPTVQSISQGLAVDQSALKGIVELADDAIEASQAVNLYFSTTTRTTTMLALEVLTPLPLTGSWAAGTTFRLAARLAEGIINQDQLLLPGYRLQHVFFDDKCDESVASDVVVSAMAAKDTYVAIGGMGCDQVCRSISSLATSLRLPFVSYECASPDFSDTIAYPALARMGTVTTPGFLNTVQALKAQNDWKHLFVISGDPAYYQVEMESYTQSFQDMGFSVQTLSAYENRWNDIEGRMATVKGSTSGMERVILVLGSETFFRKLICASITQGLQSGIVWLSTGTWRGEWWKKTDLLTSAHRQWLREDVLGLQLKQAFAALKSAWDDYSPSVETTRQALIDLYVTDQKDELLSVEGTQKYHEVHVQYHPTYRKKLYDRGYYDIFFFNLEGDLIYSVFKETDYGTNFKASGSGPWKDSGLGQAFRGALQDPDNLTYIDWQPYGPSANAPAAFFSTGLRDEDGVLVGIYSIQLPPEYERSIEDLQPSCSFEKITEAYQGAVNVAGFGRPIEENIEKPLPCFKGYSPRSFLSLLALRFDTGYPVGELSTRVEDPYVDVKAHAVDATCAFAFGIQYLLRQGHSVEQIQRRDPEVYRKFSEYLRTELDFEGTSGQVKFEGNDRKNLQVVQQVVNGVILDMGLISENGTSITWISNGTTNLYWQDEPAEALELMWILHPLAMIFAIGCPCHPGCLSPELQELSEAHFCRLPASTQQAVQSPRTWTVYAWDLDSLTSGLDEIRPGAASTPPTLGLEDDPRPAPDALAFVRLPKELKEALKVLGRPGALWPEQLCKELRKQAMKRCGPEEAALLQKLQRCVQLATEYTLKRGFYEVEGEMPGYQKVYMEDVLSPSLKVRWFGPGNTQLPETKVDIGKALPPPLIVSDASCLDVVERLRSLESENTPGRASREIFVVTELFDFDPEGAARLGVASQRPHCMTLRTDLRRFLQHAASHMKRKRLTLQKVLCDHKTPQIFLAADVACLRGSQGDGYPFLKRPFQHHVLGMALWTARPRLQTARDSNGERTTMYTDSDDAKAYEVRLELCAHAALLAAGGVDLPKEEKPILVLPVVGLGGSSFHPQDSIVLSLKRFRRRFTQFFHSVYVCCGDRGPNYSLSDFIESAVNRSVYMMAQNDSLAAKALPWHWDQRELQMSIAAARLEKIGHHMRQGPTYVVKIKDDRRSAERKKLTEKVEVHHGFGTLRAYQHRKQLQAAEELIKAQRRQGDWPADHVHVKLGGLRDNTELAPEFENTNLAELRRKSLELKMSMTKIDSEIGPGGGSSPKSPLAKDLGHLQDLMLSVRQSSKTRSFRGWLEKADQVTQQLGTGGQVLLHAKRRSRKSSVTVEAVVASEDVQLDRVG</sequence>
<evidence type="ECO:0000259" key="9">
    <source>
        <dbReference type="Pfam" id="PF01094"/>
    </source>
</evidence>
<gene>
    <name evidence="10" type="ORF">CCMP2556_LOCUS32626</name>
</gene>
<evidence type="ECO:0000313" key="10">
    <source>
        <dbReference type="EMBL" id="CAK9066427.1"/>
    </source>
</evidence>
<comment type="subcellular location">
    <subcellularLocation>
        <location evidence="1">Membrane</location>
    </subcellularLocation>
</comment>
<accession>A0ABP0NTA8</accession>
<dbReference type="PANTHER" id="PTHR10519:SF20">
    <property type="entry name" value="G-PROTEIN COUPLED RECEPTOR 156-RELATED"/>
    <property type="match status" value="1"/>
</dbReference>
<evidence type="ECO:0000256" key="4">
    <source>
        <dbReference type="ARBA" id="ARBA00023040"/>
    </source>
</evidence>
<evidence type="ECO:0000256" key="8">
    <source>
        <dbReference type="ARBA" id="ARBA00023224"/>
    </source>
</evidence>
<keyword evidence="7" id="KW-0325">Glycoprotein</keyword>
<dbReference type="InterPro" id="IPR001828">
    <property type="entry name" value="ANF_lig-bd_rcpt"/>
</dbReference>
<protein>
    <recommendedName>
        <fullName evidence="9">Receptor ligand binding region domain-containing protein</fullName>
    </recommendedName>
</protein>
<dbReference type="Gene3D" id="3.40.50.2300">
    <property type="match status" value="4"/>
</dbReference>
<evidence type="ECO:0000256" key="2">
    <source>
        <dbReference type="ARBA" id="ARBA00022692"/>
    </source>
</evidence>
<dbReference type="Proteomes" id="UP001642484">
    <property type="component" value="Unassembled WGS sequence"/>
</dbReference>
<keyword evidence="6" id="KW-0675">Receptor</keyword>
<reference evidence="10 11" key="1">
    <citation type="submission" date="2024-02" db="EMBL/GenBank/DDBJ databases">
        <authorList>
            <person name="Chen Y."/>
            <person name="Shah S."/>
            <person name="Dougan E. K."/>
            <person name="Thang M."/>
            <person name="Chan C."/>
        </authorList>
    </citation>
    <scope>NUCLEOTIDE SEQUENCE [LARGE SCALE GENOMIC DNA]</scope>
</reference>
<evidence type="ECO:0000256" key="1">
    <source>
        <dbReference type="ARBA" id="ARBA00004370"/>
    </source>
</evidence>
<name>A0ABP0NTA8_9DINO</name>
<proteinExistence type="predicted"/>
<feature type="domain" description="Receptor ligand binding region" evidence="9">
    <location>
        <begin position="793"/>
        <end position="1034"/>
    </location>
</feature>
<dbReference type="InterPro" id="IPR028082">
    <property type="entry name" value="Peripla_BP_I"/>
</dbReference>
<evidence type="ECO:0000256" key="7">
    <source>
        <dbReference type="ARBA" id="ARBA00023180"/>
    </source>
</evidence>
<dbReference type="Pfam" id="PF01094">
    <property type="entry name" value="ANF_receptor"/>
    <property type="match status" value="1"/>
</dbReference>
<keyword evidence="5" id="KW-0472">Membrane</keyword>
<evidence type="ECO:0000256" key="5">
    <source>
        <dbReference type="ARBA" id="ARBA00023136"/>
    </source>
</evidence>
<dbReference type="PANTHER" id="PTHR10519">
    <property type="entry name" value="GABA-B RECEPTOR"/>
    <property type="match status" value="1"/>
</dbReference>
<dbReference type="SUPFAM" id="SSF53822">
    <property type="entry name" value="Periplasmic binding protein-like I"/>
    <property type="match status" value="1"/>
</dbReference>
<evidence type="ECO:0000313" key="11">
    <source>
        <dbReference type="Proteomes" id="UP001642484"/>
    </source>
</evidence>
<dbReference type="InterPro" id="IPR002455">
    <property type="entry name" value="GPCR3_GABA-B"/>
</dbReference>
<keyword evidence="4" id="KW-0297">G-protein coupled receptor</keyword>
<keyword evidence="3" id="KW-1133">Transmembrane helix</keyword>
<evidence type="ECO:0000256" key="6">
    <source>
        <dbReference type="ARBA" id="ARBA00023170"/>
    </source>
</evidence>
<keyword evidence="8" id="KW-0807">Transducer</keyword>
<dbReference type="EMBL" id="CAXAMN010022106">
    <property type="protein sequence ID" value="CAK9066427.1"/>
    <property type="molecule type" value="Genomic_DNA"/>
</dbReference>
<keyword evidence="2" id="KW-0812">Transmembrane</keyword>
<comment type="caution">
    <text evidence="10">The sequence shown here is derived from an EMBL/GenBank/DDBJ whole genome shotgun (WGS) entry which is preliminary data.</text>
</comment>
<evidence type="ECO:0000256" key="3">
    <source>
        <dbReference type="ARBA" id="ARBA00022989"/>
    </source>
</evidence>